<dbReference type="SUPFAM" id="SSF52058">
    <property type="entry name" value="L domain-like"/>
    <property type="match status" value="1"/>
</dbReference>
<comment type="caution">
    <text evidence="2">The sequence shown here is derived from an EMBL/GenBank/DDBJ whole genome shotgun (WGS) entry which is preliminary data.</text>
</comment>
<accession>A0AA38CJK0</accession>
<proteinExistence type="predicted"/>
<protein>
    <recommendedName>
        <fullName evidence="1">F-box/LRR-repeat protein 15-like leucin rich repeat domain-containing protein</fullName>
    </recommendedName>
</protein>
<name>A0AA38CJK0_TAXCH</name>
<dbReference type="GO" id="GO:0031146">
    <property type="term" value="P:SCF-dependent proteasomal ubiquitin-dependent protein catabolic process"/>
    <property type="evidence" value="ECO:0007669"/>
    <property type="project" value="TreeGrafter"/>
</dbReference>
<dbReference type="InterPro" id="IPR006553">
    <property type="entry name" value="Leu-rich_rpt_Cys-con_subtyp"/>
</dbReference>
<gene>
    <name evidence="2" type="ORF">KI387_013413</name>
</gene>
<organism evidence="2 3">
    <name type="scientific">Taxus chinensis</name>
    <name type="common">Chinese yew</name>
    <name type="synonym">Taxus wallichiana var. chinensis</name>
    <dbReference type="NCBI Taxonomy" id="29808"/>
    <lineage>
        <taxon>Eukaryota</taxon>
        <taxon>Viridiplantae</taxon>
        <taxon>Streptophyta</taxon>
        <taxon>Embryophyta</taxon>
        <taxon>Tracheophyta</taxon>
        <taxon>Spermatophyta</taxon>
        <taxon>Pinopsida</taxon>
        <taxon>Pinidae</taxon>
        <taxon>Conifers II</taxon>
        <taxon>Cupressales</taxon>
        <taxon>Taxaceae</taxon>
        <taxon>Taxus</taxon>
    </lineage>
</organism>
<dbReference type="SUPFAM" id="SSF52047">
    <property type="entry name" value="RNI-like"/>
    <property type="match status" value="1"/>
</dbReference>
<evidence type="ECO:0000313" key="3">
    <source>
        <dbReference type="Proteomes" id="UP000824469"/>
    </source>
</evidence>
<dbReference type="Proteomes" id="UP000824469">
    <property type="component" value="Unassembled WGS sequence"/>
</dbReference>
<dbReference type="InterPro" id="IPR032675">
    <property type="entry name" value="LRR_dom_sf"/>
</dbReference>
<sequence length="543" mass="60347">MTRETGMEPLIFYFFTGDLPMKSTNKLQASADSCTHKIRELHNGDLLLVASNFCQLQHLVLGHPKSPQEKITEDGISSYVKNFHNLRKLTLCCLSNLRDPGVLAVTQNCRHLTSLSLTSYRNMTDGALNVLSNYKSLKELQLTGIFMFTSFGLSKIGENCKGLLTVGLDFDSLDISLALKSIATNCHKLETLTLKFRSGDLRELSTLCSLICLHIKADNINNVDDEIINVSIANRNLKEFTFFNPFAPLGEVAAMAVINNYKTLEKFCIEAFNLSEPAVLCLIDCKNLNSVALNQFYSEGKSLAKLGQSGMLKLKEISVAFGSGIWDRNLEILIRANKGLEKISLQCCSGLSVRGFSAIVSYKNLQYLDISFTNIDNASLVAIENSASFLHHPSLVKFKSVRDMKVLSNFKALEYLNLDQCLFVSDKGLDFLAVGYSWLSDLSLASTRITNTGVSYLASCSVLRSLKIPYCRGVQGLDLVAITKSCCWLRYLVISHRFRDNEALVELKKQCCLTRLEIPKSWVAQITAATESMLTALLSFLSQ</sequence>
<dbReference type="PANTHER" id="PTHR13318:SF190">
    <property type="entry name" value="PARTNER OF PAIRED, ISOFORM B"/>
    <property type="match status" value="1"/>
</dbReference>
<evidence type="ECO:0000313" key="2">
    <source>
        <dbReference type="EMBL" id="KAH9301830.1"/>
    </source>
</evidence>
<evidence type="ECO:0000259" key="1">
    <source>
        <dbReference type="Pfam" id="PF25372"/>
    </source>
</evidence>
<feature type="domain" description="F-box/LRR-repeat protein 15-like leucin rich repeat" evidence="1">
    <location>
        <begin position="121"/>
        <end position="474"/>
    </location>
</feature>
<reference evidence="2 3" key="1">
    <citation type="journal article" date="2021" name="Nat. Plants">
        <title>The Taxus genome provides insights into paclitaxel biosynthesis.</title>
        <authorList>
            <person name="Xiong X."/>
            <person name="Gou J."/>
            <person name="Liao Q."/>
            <person name="Li Y."/>
            <person name="Zhou Q."/>
            <person name="Bi G."/>
            <person name="Li C."/>
            <person name="Du R."/>
            <person name="Wang X."/>
            <person name="Sun T."/>
            <person name="Guo L."/>
            <person name="Liang H."/>
            <person name="Lu P."/>
            <person name="Wu Y."/>
            <person name="Zhang Z."/>
            <person name="Ro D.K."/>
            <person name="Shang Y."/>
            <person name="Huang S."/>
            <person name="Yan J."/>
        </authorList>
    </citation>
    <scope>NUCLEOTIDE SEQUENCE [LARGE SCALE GENOMIC DNA]</scope>
    <source>
        <strain evidence="2">Ta-2019</strain>
    </source>
</reference>
<keyword evidence="3" id="KW-1185">Reference proteome</keyword>
<dbReference type="InterPro" id="IPR057207">
    <property type="entry name" value="FBXL15_LRR"/>
</dbReference>
<dbReference type="SMART" id="SM00367">
    <property type="entry name" value="LRR_CC"/>
    <property type="match status" value="6"/>
</dbReference>
<dbReference type="AlphaFoldDB" id="A0AA38CJK0"/>
<dbReference type="EMBL" id="JAHRHJ020000009">
    <property type="protein sequence ID" value="KAH9301830.1"/>
    <property type="molecule type" value="Genomic_DNA"/>
</dbReference>
<dbReference type="OMA" id="SADSCTH"/>
<dbReference type="Gene3D" id="3.80.10.10">
    <property type="entry name" value="Ribonuclease Inhibitor"/>
    <property type="match status" value="2"/>
</dbReference>
<dbReference type="GO" id="GO:0019005">
    <property type="term" value="C:SCF ubiquitin ligase complex"/>
    <property type="evidence" value="ECO:0007669"/>
    <property type="project" value="TreeGrafter"/>
</dbReference>
<dbReference type="Pfam" id="PF25372">
    <property type="entry name" value="DUF7885"/>
    <property type="match status" value="1"/>
</dbReference>
<dbReference type="PANTHER" id="PTHR13318">
    <property type="entry name" value="PARTNER OF PAIRED, ISOFORM B-RELATED"/>
    <property type="match status" value="1"/>
</dbReference>